<dbReference type="NCBIfam" id="TIGR02135">
    <property type="entry name" value="phoU_full"/>
    <property type="match status" value="1"/>
</dbReference>
<evidence type="ECO:0000256" key="3">
    <source>
        <dbReference type="ARBA" id="ARBA00011738"/>
    </source>
</evidence>
<dbReference type="EMBL" id="GU567984">
    <property type="protein sequence ID" value="ADI22405.1"/>
    <property type="molecule type" value="Genomic_DNA"/>
</dbReference>
<comment type="subunit">
    <text evidence="3 8">Homodimer.</text>
</comment>
<dbReference type="SUPFAM" id="SSF109755">
    <property type="entry name" value="PhoU-like"/>
    <property type="match status" value="1"/>
</dbReference>
<dbReference type="InterPro" id="IPR038078">
    <property type="entry name" value="PhoU-like_sf"/>
</dbReference>
<name>E7C4N1_9BACT</name>
<dbReference type="GO" id="GO:0030643">
    <property type="term" value="P:intracellular phosphate ion homeostasis"/>
    <property type="evidence" value="ECO:0007669"/>
    <property type="project" value="InterPro"/>
</dbReference>
<organism evidence="11">
    <name type="scientific">uncultured Planctomycetales bacterium HF0500_02G17</name>
    <dbReference type="NCBI Taxonomy" id="723608"/>
    <lineage>
        <taxon>Bacteria</taxon>
        <taxon>Pseudomonadati</taxon>
        <taxon>Planctomycetota</taxon>
        <taxon>Planctomycetia</taxon>
        <taxon>Planctomycetales</taxon>
        <taxon>environmental samples</taxon>
    </lineage>
</organism>
<dbReference type="InterPro" id="IPR026022">
    <property type="entry name" value="PhoU_dom"/>
</dbReference>
<comment type="similarity">
    <text evidence="2 8">Belongs to the PhoU family.</text>
</comment>
<evidence type="ECO:0000256" key="4">
    <source>
        <dbReference type="ARBA" id="ARBA00022448"/>
    </source>
</evidence>
<comment type="function">
    <text evidence="7 8">Plays a role in the regulation of phosphate uptake.</text>
</comment>
<dbReference type="GO" id="GO:0006817">
    <property type="term" value="P:phosphate ion transport"/>
    <property type="evidence" value="ECO:0007669"/>
    <property type="project" value="UniProtKB-KW"/>
</dbReference>
<keyword evidence="5 8" id="KW-0963">Cytoplasm</keyword>
<dbReference type="FunFam" id="1.20.58.220:FF:000004">
    <property type="entry name" value="Phosphate-specific transport system accessory protein PhoU"/>
    <property type="match status" value="1"/>
</dbReference>
<comment type="subcellular location">
    <subcellularLocation>
        <location evidence="1 8">Cytoplasm</location>
    </subcellularLocation>
</comment>
<feature type="domain" description="PhoU" evidence="10">
    <location>
        <begin position="34"/>
        <end position="118"/>
    </location>
</feature>
<evidence type="ECO:0000256" key="8">
    <source>
        <dbReference type="PIRNR" id="PIRNR003107"/>
    </source>
</evidence>
<evidence type="ECO:0000256" key="1">
    <source>
        <dbReference type="ARBA" id="ARBA00004496"/>
    </source>
</evidence>
<proteinExistence type="inferred from homology"/>
<feature type="region of interest" description="Disordered" evidence="9">
    <location>
        <begin position="230"/>
        <end position="249"/>
    </location>
</feature>
<dbReference type="Pfam" id="PF01895">
    <property type="entry name" value="PhoU"/>
    <property type="match status" value="2"/>
</dbReference>
<reference evidence="11" key="1">
    <citation type="submission" date="2010-01" db="EMBL/GenBank/DDBJ databases">
        <title>Genome fragments of uncultured bacteria from the North Pacific subtropical Gyre.</title>
        <authorList>
            <person name="Pham V.D."/>
            <person name="Delong E.F."/>
        </authorList>
    </citation>
    <scope>NUCLEOTIDE SEQUENCE</scope>
</reference>
<evidence type="ECO:0000256" key="5">
    <source>
        <dbReference type="ARBA" id="ARBA00022490"/>
    </source>
</evidence>
<evidence type="ECO:0000259" key="10">
    <source>
        <dbReference type="Pfam" id="PF01895"/>
    </source>
</evidence>
<protein>
    <recommendedName>
        <fullName evidence="8">Phosphate-specific transport system accessory protein PhoU</fullName>
    </recommendedName>
</protein>
<dbReference type="GO" id="GO:0005737">
    <property type="term" value="C:cytoplasm"/>
    <property type="evidence" value="ECO:0007669"/>
    <property type="project" value="UniProtKB-SubCell"/>
</dbReference>
<dbReference type="InterPro" id="IPR028366">
    <property type="entry name" value="PhoU"/>
</dbReference>
<sequence length="249" mass="28089">MPTQQADGTYPGGRARLSFERELVALRRRVIQQATLAMQMLQESLDALWKLDRSIAAEMKIRDNTVDDEEVAIEQACFRLLALQQPVARDFRAVAFVLRVNADLERVADHACSIAKTVRKIEGETPPKWPTALLEMGERVPYMCQRLLQSVLAEDAEAARKIIDEDETIDKLHKQLFVETIEFMRAEPAREANGLHIARLGRELERIGDLMANVAEDVVYLVTGEIVRHEKHANSPRETPPAGSQRPSA</sequence>
<accession>E7C4N1</accession>
<dbReference type="PANTHER" id="PTHR42930">
    <property type="entry name" value="PHOSPHATE-SPECIFIC TRANSPORT SYSTEM ACCESSORY PROTEIN PHOU"/>
    <property type="match status" value="1"/>
</dbReference>
<evidence type="ECO:0000256" key="9">
    <source>
        <dbReference type="SAM" id="MobiDB-lite"/>
    </source>
</evidence>
<dbReference type="AlphaFoldDB" id="E7C4N1"/>
<feature type="domain" description="PhoU" evidence="10">
    <location>
        <begin position="133"/>
        <end position="218"/>
    </location>
</feature>
<dbReference type="GO" id="GO:0045936">
    <property type="term" value="P:negative regulation of phosphate metabolic process"/>
    <property type="evidence" value="ECO:0007669"/>
    <property type="project" value="InterPro"/>
</dbReference>
<evidence type="ECO:0000256" key="6">
    <source>
        <dbReference type="ARBA" id="ARBA00022592"/>
    </source>
</evidence>
<dbReference type="Gene3D" id="1.20.58.220">
    <property type="entry name" value="Phosphate transport system protein phou homolog 2, domain 2"/>
    <property type="match status" value="1"/>
</dbReference>
<evidence type="ECO:0000256" key="7">
    <source>
        <dbReference type="ARBA" id="ARBA00056181"/>
    </source>
</evidence>
<dbReference type="PIRSF" id="PIRSF003107">
    <property type="entry name" value="PhoU"/>
    <property type="match status" value="1"/>
</dbReference>
<evidence type="ECO:0000313" key="11">
    <source>
        <dbReference type="EMBL" id="ADI22405.1"/>
    </source>
</evidence>
<evidence type="ECO:0000256" key="2">
    <source>
        <dbReference type="ARBA" id="ARBA00008107"/>
    </source>
</evidence>
<dbReference type="PANTHER" id="PTHR42930:SF3">
    <property type="entry name" value="PHOSPHATE-SPECIFIC TRANSPORT SYSTEM ACCESSORY PROTEIN PHOU"/>
    <property type="match status" value="1"/>
</dbReference>
<keyword evidence="6 8" id="KW-0592">Phosphate transport</keyword>
<keyword evidence="4 8" id="KW-0813">Transport</keyword>